<dbReference type="Pfam" id="PF01535">
    <property type="entry name" value="PPR"/>
    <property type="match status" value="1"/>
</dbReference>
<feature type="repeat" description="PPR" evidence="3">
    <location>
        <begin position="38"/>
        <end position="72"/>
    </location>
</feature>
<dbReference type="EMBL" id="JAYMYQ010000009">
    <property type="protein sequence ID" value="KAK7313858.1"/>
    <property type="molecule type" value="Genomic_DNA"/>
</dbReference>
<organism evidence="5 6">
    <name type="scientific">Canavalia gladiata</name>
    <name type="common">Sword bean</name>
    <name type="synonym">Dolichos gladiatus</name>
    <dbReference type="NCBI Taxonomy" id="3824"/>
    <lineage>
        <taxon>Eukaryota</taxon>
        <taxon>Viridiplantae</taxon>
        <taxon>Streptophyta</taxon>
        <taxon>Embryophyta</taxon>
        <taxon>Tracheophyta</taxon>
        <taxon>Spermatophyta</taxon>
        <taxon>Magnoliopsida</taxon>
        <taxon>eudicotyledons</taxon>
        <taxon>Gunneridae</taxon>
        <taxon>Pentapetalae</taxon>
        <taxon>rosids</taxon>
        <taxon>fabids</taxon>
        <taxon>Fabales</taxon>
        <taxon>Fabaceae</taxon>
        <taxon>Papilionoideae</taxon>
        <taxon>50 kb inversion clade</taxon>
        <taxon>NPAAA clade</taxon>
        <taxon>indigoferoid/millettioid clade</taxon>
        <taxon>Phaseoleae</taxon>
        <taxon>Canavalia</taxon>
    </lineage>
</organism>
<dbReference type="NCBIfam" id="TIGR00756">
    <property type="entry name" value="PPR"/>
    <property type="match status" value="2"/>
</dbReference>
<evidence type="ECO:0000256" key="3">
    <source>
        <dbReference type="PROSITE-ProRule" id="PRU00708"/>
    </source>
</evidence>
<evidence type="ECO:0000313" key="5">
    <source>
        <dbReference type="EMBL" id="KAK7313858.1"/>
    </source>
</evidence>
<evidence type="ECO:0000256" key="1">
    <source>
        <dbReference type="ARBA" id="ARBA00007626"/>
    </source>
</evidence>
<evidence type="ECO:0000313" key="6">
    <source>
        <dbReference type="Proteomes" id="UP001367508"/>
    </source>
</evidence>
<feature type="repeat" description="PPR" evidence="3">
    <location>
        <begin position="80"/>
        <end position="114"/>
    </location>
</feature>
<accession>A0AAN9KCP4</accession>
<evidence type="ECO:0000256" key="2">
    <source>
        <dbReference type="ARBA" id="ARBA00022737"/>
    </source>
</evidence>
<keyword evidence="4" id="KW-0472">Membrane</keyword>
<dbReference type="PROSITE" id="PS51375">
    <property type="entry name" value="PPR"/>
    <property type="match status" value="2"/>
</dbReference>
<dbReference type="InterPro" id="IPR050872">
    <property type="entry name" value="PPR_P_subfamily"/>
</dbReference>
<dbReference type="Pfam" id="PF13041">
    <property type="entry name" value="PPR_2"/>
    <property type="match status" value="1"/>
</dbReference>
<sequence>MELQHSNALFVQVRKTDEANRVFKDIVLNTKRHGFLPQVLAYNALINGLCKVRRLGDGRRVLKEFGESGNRMQLLILWFNLVAFNCMLDGLGKVGHIDHAMKLFEEMEIKDSFTYTILVHNLFRTGRFLYASKMLVSCLTCGCHGLRTTQRAVIDLLSVGFANETRKLNKVAAFNILLESQYCILRGQLRLELNSKDPNSDNGGLVELMLSGTVEQINYASLQLWSEHPQIASQILNSPIAWIIILNVTLCLGAATYHYLIVWLTALWVPRSYDLESHRK</sequence>
<reference evidence="5 6" key="1">
    <citation type="submission" date="2024-01" db="EMBL/GenBank/DDBJ databases">
        <title>The genomes of 5 underutilized Papilionoideae crops provide insights into root nodulation and disease resistanc.</title>
        <authorList>
            <person name="Jiang F."/>
        </authorList>
    </citation>
    <scope>NUCLEOTIDE SEQUENCE [LARGE SCALE GENOMIC DNA]</scope>
    <source>
        <strain evidence="5">LVBAO_FW01</strain>
        <tissue evidence="5">Leaves</tissue>
    </source>
</reference>
<evidence type="ECO:0008006" key="7">
    <source>
        <dbReference type="Google" id="ProtNLM"/>
    </source>
</evidence>
<evidence type="ECO:0000256" key="4">
    <source>
        <dbReference type="SAM" id="Phobius"/>
    </source>
</evidence>
<dbReference type="Gene3D" id="1.25.40.10">
    <property type="entry name" value="Tetratricopeptide repeat domain"/>
    <property type="match status" value="2"/>
</dbReference>
<dbReference type="PANTHER" id="PTHR46128:SF307">
    <property type="entry name" value="PENTACOTRIPEPTIDE-REPEAT REGION OF PRORP DOMAIN-CONTAINING PROTEIN"/>
    <property type="match status" value="1"/>
</dbReference>
<keyword evidence="6" id="KW-1185">Reference proteome</keyword>
<protein>
    <recommendedName>
        <fullName evidence="7">Pentatricopeptide repeat-containing protein</fullName>
    </recommendedName>
</protein>
<proteinExistence type="inferred from homology"/>
<gene>
    <name evidence="5" type="ORF">VNO77_39060</name>
</gene>
<feature type="transmembrane region" description="Helical" evidence="4">
    <location>
        <begin position="240"/>
        <end position="269"/>
    </location>
</feature>
<comment type="similarity">
    <text evidence="1">Belongs to the PPR family. P subfamily.</text>
</comment>
<dbReference type="Proteomes" id="UP001367508">
    <property type="component" value="Unassembled WGS sequence"/>
</dbReference>
<keyword evidence="4" id="KW-0812">Transmembrane</keyword>
<keyword evidence="4" id="KW-1133">Transmembrane helix</keyword>
<name>A0AAN9KCP4_CANGL</name>
<keyword evidence="2" id="KW-0677">Repeat</keyword>
<dbReference type="InterPro" id="IPR002885">
    <property type="entry name" value="PPR_rpt"/>
</dbReference>
<comment type="caution">
    <text evidence="5">The sequence shown here is derived from an EMBL/GenBank/DDBJ whole genome shotgun (WGS) entry which is preliminary data.</text>
</comment>
<dbReference type="AlphaFoldDB" id="A0AAN9KCP4"/>
<dbReference type="InterPro" id="IPR011990">
    <property type="entry name" value="TPR-like_helical_dom_sf"/>
</dbReference>
<dbReference type="PANTHER" id="PTHR46128">
    <property type="entry name" value="MITOCHONDRIAL GROUP I INTRON SPLICING FACTOR CCM1"/>
    <property type="match status" value="1"/>
</dbReference>